<evidence type="ECO:0000256" key="6">
    <source>
        <dbReference type="ARBA" id="ARBA00023053"/>
    </source>
</evidence>
<feature type="transmembrane region" description="Helical" evidence="11">
    <location>
        <begin position="318"/>
        <end position="345"/>
    </location>
</feature>
<dbReference type="Gene3D" id="6.10.140.1330">
    <property type="match status" value="1"/>
</dbReference>
<evidence type="ECO:0000259" key="12">
    <source>
        <dbReference type="PROSITE" id="PS50042"/>
    </source>
</evidence>
<dbReference type="GO" id="GO:0015385">
    <property type="term" value="F:sodium:proton antiporter activity"/>
    <property type="evidence" value="ECO:0007669"/>
    <property type="project" value="InterPro"/>
</dbReference>
<dbReference type="Pfam" id="PF00999">
    <property type="entry name" value="Na_H_Exchanger"/>
    <property type="match status" value="1"/>
</dbReference>
<keyword evidence="8 11" id="KW-0472">Membrane</keyword>
<dbReference type="PANTHER" id="PTHR10110:SF86">
    <property type="entry name" value="SODIUM_HYDROGEN EXCHANGER 7"/>
    <property type="match status" value="1"/>
</dbReference>
<keyword evidence="4 11" id="KW-0812">Transmembrane</keyword>
<accession>A0A2N4ULH6</accession>
<dbReference type="EMBL" id="PDNV01000001">
    <property type="protein sequence ID" value="PLC55871.1"/>
    <property type="molecule type" value="Genomic_DNA"/>
</dbReference>
<evidence type="ECO:0000256" key="9">
    <source>
        <dbReference type="ARBA" id="ARBA00023201"/>
    </source>
</evidence>
<dbReference type="PROSITE" id="PS50042">
    <property type="entry name" value="CNMP_BINDING_3"/>
    <property type="match status" value="1"/>
</dbReference>
<evidence type="ECO:0000256" key="5">
    <source>
        <dbReference type="ARBA" id="ARBA00022989"/>
    </source>
</evidence>
<evidence type="ECO:0000256" key="2">
    <source>
        <dbReference type="ARBA" id="ARBA00022448"/>
    </source>
</evidence>
<dbReference type="InterPro" id="IPR014710">
    <property type="entry name" value="RmlC-like_jellyroll"/>
</dbReference>
<dbReference type="GO" id="GO:0051453">
    <property type="term" value="P:regulation of intracellular pH"/>
    <property type="evidence" value="ECO:0007669"/>
    <property type="project" value="TreeGrafter"/>
</dbReference>
<keyword evidence="10" id="KW-0175">Coiled coil</keyword>
<dbReference type="Proteomes" id="UP000234328">
    <property type="component" value="Unassembled WGS sequence"/>
</dbReference>
<feature type="transmembrane region" description="Helical" evidence="11">
    <location>
        <begin position="101"/>
        <end position="120"/>
    </location>
</feature>
<feature type="transmembrane region" description="Helical" evidence="11">
    <location>
        <begin position="357"/>
        <end position="377"/>
    </location>
</feature>
<proteinExistence type="predicted"/>
<feature type="transmembrane region" description="Helical" evidence="11">
    <location>
        <begin position="126"/>
        <end position="147"/>
    </location>
</feature>
<gene>
    <name evidence="13" type="ORF">CR155_02145</name>
</gene>
<feature type="transmembrane region" description="Helical" evidence="11">
    <location>
        <begin position="72"/>
        <end position="89"/>
    </location>
</feature>
<protein>
    <submittedName>
        <fullName evidence="13">Sodium:proton exchanger</fullName>
    </submittedName>
</protein>
<feature type="transmembrane region" description="Helical" evidence="11">
    <location>
        <begin position="197"/>
        <end position="214"/>
    </location>
</feature>
<feature type="coiled-coil region" evidence="10">
    <location>
        <begin position="575"/>
        <end position="629"/>
    </location>
</feature>
<sequence length="846" mass="93233">MQIGHLVFGLAGLLAMVSFMPPVAGRLRLPYSVLLAIVGFVLGLIIHVHSWAPLVMSDFLDSLQQFEVSSETFLFVFLPILLFETALALNVRRLMDDIGPILMMAIVAVIVCTVAVGFSLDSVSGYGLVVCLMLGAIVATTDPIAVVGVFREVGAPKRLTTLVEGESLFNDAASIALYSVLVTMLSGGGDLSVGHVFYRFVFSFVGGGVAGFLMGRLASGLFIWLRGWPTAEVTLTIALAYLTFYISEHYLGVSGVVATVIAGLVVGSSGRTRMSPTTFEQLSASWSQFGFWANSLIFVFAAMLIPRMIAAITWTQVLLILLVFVVTLAARAVMVFGVLPVLGLTRLGTKVSPAYRVVMWWGGLRGAVSLALALAVTEQENIPYEARQFIAVATTGFVLMTLFINGISLRPLIRRLRLNELSPFDRTLRNQALVIALEDLRTRTDEIAAHENIGSDVQGRVHAVFDAAQASVDGSEIRQLSHEQKVSMGLAILASREEEMFFDTLKAQVVDWRTAESLLARAERMREAVRSGGLDGFDAAIAADVRYSTAFRLSLRVHHLFGFQSWLARELAKRFANLINKRSVAQRLIQFAEKEIQPLLGVEATAAIIKAHRRRLSLLETALQALNLQYPLFAHWLQESYLGRMARALERSHYRDMLSHFLITGEMYADLSKQIDQRWSHIDKRPALDIAMSAAELIKRVPMFEGLSAESLRFVARLLKPRLAVPDQEIAMQIGRTRVMYFVASGAVTIHLPDQTTVELGTGEIFGEMALAAATEFEARVTSLGYSRLLMLTEGDFATLLARDPALREKIDAVVKQRLRALEVWQQFQSGARQHEALPELSTKPL</sequence>
<dbReference type="SMART" id="SM00100">
    <property type="entry name" value="cNMP"/>
    <property type="match status" value="1"/>
</dbReference>
<feature type="domain" description="Cyclic nucleotide-binding" evidence="12">
    <location>
        <begin position="703"/>
        <end position="818"/>
    </location>
</feature>
<dbReference type="InterPro" id="IPR006153">
    <property type="entry name" value="Cation/H_exchanger_TM"/>
</dbReference>
<keyword evidence="6" id="KW-0915">Sodium</keyword>
<feature type="transmembrane region" description="Helical" evidence="11">
    <location>
        <begin position="6"/>
        <end position="24"/>
    </location>
</feature>
<keyword evidence="9" id="KW-0739">Sodium transport</keyword>
<keyword evidence="7" id="KW-0406">Ion transport</keyword>
<dbReference type="InterPro" id="IPR018422">
    <property type="entry name" value="Cation/H_exchanger_CPA1"/>
</dbReference>
<dbReference type="GO" id="GO:0005886">
    <property type="term" value="C:plasma membrane"/>
    <property type="evidence" value="ECO:0007669"/>
    <property type="project" value="UniProtKB-SubCell"/>
</dbReference>
<organism evidence="13 14">
    <name type="scientific">Pollutimonas nitritireducens</name>
    <dbReference type="NCBI Taxonomy" id="2045209"/>
    <lineage>
        <taxon>Bacteria</taxon>
        <taxon>Pseudomonadati</taxon>
        <taxon>Pseudomonadota</taxon>
        <taxon>Betaproteobacteria</taxon>
        <taxon>Burkholderiales</taxon>
        <taxon>Alcaligenaceae</taxon>
        <taxon>Pollutimonas</taxon>
    </lineage>
</organism>
<evidence type="ECO:0000256" key="4">
    <source>
        <dbReference type="ARBA" id="ARBA00022692"/>
    </source>
</evidence>
<dbReference type="PANTHER" id="PTHR10110">
    <property type="entry name" value="SODIUM/HYDROGEN EXCHANGER"/>
    <property type="match status" value="1"/>
</dbReference>
<dbReference type="RefSeq" id="WP_102068343.1">
    <property type="nucleotide sequence ID" value="NZ_PDNV01000001.1"/>
</dbReference>
<dbReference type="GO" id="GO:0098719">
    <property type="term" value="P:sodium ion import across plasma membrane"/>
    <property type="evidence" value="ECO:0007669"/>
    <property type="project" value="TreeGrafter"/>
</dbReference>
<dbReference type="Gene3D" id="2.60.120.10">
    <property type="entry name" value="Jelly Rolls"/>
    <property type="match status" value="1"/>
</dbReference>
<dbReference type="GO" id="GO:0015386">
    <property type="term" value="F:potassium:proton antiporter activity"/>
    <property type="evidence" value="ECO:0007669"/>
    <property type="project" value="TreeGrafter"/>
</dbReference>
<evidence type="ECO:0000256" key="7">
    <source>
        <dbReference type="ARBA" id="ARBA00023065"/>
    </source>
</evidence>
<dbReference type="CDD" id="cd00038">
    <property type="entry name" value="CAP_ED"/>
    <property type="match status" value="1"/>
</dbReference>
<keyword evidence="2" id="KW-0813">Transport</keyword>
<feature type="transmembrane region" description="Helical" evidence="11">
    <location>
        <begin position="250"/>
        <end position="268"/>
    </location>
</feature>
<keyword evidence="3" id="KW-1003">Cell membrane</keyword>
<dbReference type="OrthoDB" id="9809206at2"/>
<dbReference type="AlphaFoldDB" id="A0A2N4ULH6"/>
<evidence type="ECO:0000256" key="8">
    <source>
        <dbReference type="ARBA" id="ARBA00023136"/>
    </source>
</evidence>
<evidence type="ECO:0000313" key="13">
    <source>
        <dbReference type="EMBL" id="PLC55871.1"/>
    </source>
</evidence>
<evidence type="ECO:0000256" key="3">
    <source>
        <dbReference type="ARBA" id="ARBA00022475"/>
    </source>
</evidence>
<comment type="caution">
    <text evidence="13">The sequence shown here is derived from an EMBL/GenBank/DDBJ whole genome shotgun (WGS) entry which is preliminary data.</text>
</comment>
<evidence type="ECO:0000313" key="14">
    <source>
        <dbReference type="Proteomes" id="UP000234328"/>
    </source>
</evidence>
<keyword evidence="5 11" id="KW-1133">Transmembrane helix</keyword>
<dbReference type="InterPro" id="IPR000595">
    <property type="entry name" value="cNMP-bd_dom"/>
</dbReference>
<feature type="transmembrane region" description="Helical" evidence="11">
    <location>
        <begin position="389"/>
        <end position="409"/>
    </location>
</feature>
<name>A0A2N4ULH6_9BURK</name>
<feature type="transmembrane region" description="Helical" evidence="11">
    <location>
        <begin position="221"/>
        <end position="244"/>
    </location>
</feature>
<dbReference type="InterPro" id="IPR018490">
    <property type="entry name" value="cNMP-bd_dom_sf"/>
</dbReference>
<evidence type="ECO:0000256" key="1">
    <source>
        <dbReference type="ARBA" id="ARBA00004651"/>
    </source>
</evidence>
<dbReference type="Pfam" id="PF00027">
    <property type="entry name" value="cNMP_binding"/>
    <property type="match status" value="1"/>
</dbReference>
<comment type="subcellular location">
    <subcellularLocation>
        <location evidence="1">Cell membrane</location>
        <topology evidence="1">Multi-pass membrane protein</topology>
    </subcellularLocation>
</comment>
<keyword evidence="14" id="KW-1185">Reference proteome</keyword>
<evidence type="ECO:0000256" key="10">
    <source>
        <dbReference type="SAM" id="Coils"/>
    </source>
</evidence>
<dbReference type="SUPFAM" id="SSF51206">
    <property type="entry name" value="cAMP-binding domain-like"/>
    <property type="match status" value="1"/>
</dbReference>
<reference evidence="13 14" key="1">
    <citation type="submission" date="2017-10" db="EMBL/GenBank/DDBJ databases">
        <title>Two draft genome sequences of Pusillimonas sp. strains isolated from a nitrate- and radionuclide-contaminated groundwater in Russia.</title>
        <authorList>
            <person name="Grouzdev D.S."/>
            <person name="Tourova T.P."/>
            <person name="Goeva M.A."/>
            <person name="Babich T.L."/>
            <person name="Sokolova D.S."/>
            <person name="Abdullin R."/>
            <person name="Poltaraus A.B."/>
            <person name="Toshchakov S.V."/>
            <person name="Nazina T.N."/>
        </authorList>
    </citation>
    <scope>NUCLEOTIDE SEQUENCE [LARGE SCALE GENOMIC DNA]</scope>
    <source>
        <strain evidence="13 14">JR1/69-2-13</strain>
    </source>
</reference>
<evidence type="ECO:0000256" key="11">
    <source>
        <dbReference type="SAM" id="Phobius"/>
    </source>
</evidence>
<feature type="transmembrane region" description="Helical" evidence="11">
    <location>
        <begin position="289"/>
        <end position="312"/>
    </location>
</feature>
<feature type="transmembrane region" description="Helical" evidence="11">
    <location>
        <begin position="31"/>
        <end position="52"/>
    </location>
</feature>